<evidence type="ECO:0000313" key="2">
    <source>
        <dbReference type="EMBL" id="MDG3002226.1"/>
    </source>
</evidence>
<evidence type="ECO:0000256" key="1">
    <source>
        <dbReference type="SAM" id="MobiDB-lite"/>
    </source>
</evidence>
<sequence>MADSRNPEKSVDVPPHGDRNPDPITDAPGSHPVETGIGAAVAGVASGAAIGSVAGPVGTAVGAALGAVAGGLAGKGIGELIDPTTQDNWLRDNYSSRPYVREGDTFETHAPAYRYGATAESQFGEGRFDAIEDDLKSGWDGDMEWDAARDAVRDGYDRSAQIRKQRGAGI</sequence>
<name>A0ABT6F3R3_9BACT</name>
<protein>
    <recommendedName>
        <fullName evidence="4">Glycine zipper domain-containing protein</fullName>
    </recommendedName>
</protein>
<evidence type="ECO:0008006" key="4">
    <source>
        <dbReference type="Google" id="ProtNLM"/>
    </source>
</evidence>
<feature type="region of interest" description="Disordered" evidence="1">
    <location>
        <begin position="1"/>
        <end position="35"/>
    </location>
</feature>
<accession>A0ABT6F3R3</accession>
<gene>
    <name evidence="2" type="ORF">PZE19_00350</name>
</gene>
<organism evidence="2 3">
    <name type="scientific">Paludisphaera mucosa</name>
    <dbReference type="NCBI Taxonomy" id="3030827"/>
    <lineage>
        <taxon>Bacteria</taxon>
        <taxon>Pseudomonadati</taxon>
        <taxon>Planctomycetota</taxon>
        <taxon>Planctomycetia</taxon>
        <taxon>Isosphaerales</taxon>
        <taxon>Isosphaeraceae</taxon>
        <taxon>Paludisphaera</taxon>
    </lineage>
</organism>
<dbReference type="RefSeq" id="WP_277858590.1">
    <property type="nucleotide sequence ID" value="NZ_JARRAG010000001.1"/>
</dbReference>
<comment type="caution">
    <text evidence="2">The sequence shown here is derived from an EMBL/GenBank/DDBJ whole genome shotgun (WGS) entry which is preliminary data.</text>
</comment>
<evidence type="ECO:0000313" key="3">
    <source>
        <dbReference type="Proteomes" id="UP001216907"/>
    </source>
</evidence>
<dbReference type="Proteomes" id="UP001216907">
    <property type="component" value="Unassembled WGS sequence"/>
</dbReference>
<reference evidence="2 3" key="1">
    <citation type="submission" date="2023-03" db="EMBL/GenBank/DDBJ databases">
        <title>Paludisphaera mucosa sp. nov. a novel planctomycete from northern fen.</title>
        <authorList>
            <person name="Ivanova A."/>
        </authorList>
    </citation>
    <scope>NUCLEOTIDE SEQUENCE [LARGE SCALE GENOMIC DNA]</scope>
    <source>
        <strain evidence="2 3">Pla2</strain>
    </source>
</reference>
<keyword evidence="3" id="KW-1185">Reference proteome</keyword>
<feature type="compositionally biased region" description="Basic and acidic residues" evidence="1">
    <location>
        <begin position="1"/>
        <end position="21"/>
    </location>
</feature>
<dbReference type="EMBL" id="JARRAG010000001">
    <property type="protein sequence ID" value="MDG3002226.1"/>
    <property type="molecule type" value="Genomic_DNA"/>
</dbReference>
<proteinExistence type="predicted"/>